<dbReference type="RefSeq" id="WP_140989725.1">
    <property type="nucleotide sequence ID" value="NZ_VHIQ01000003.1"/>
</dbReference>
<evidence type="ECO:0000256" key="7">
    <source>
        <dbReference type="ARBA" id="ARBA00023136"/>
    </source>
</evidence>
<feature type="transmembrane region" description="Helical" evidence="8">
    <location>
        <begin position="334"/>
        <end position="355"/>
    </location>
</feature>
<evidence type="ECO:0000256" key="8">
    <source>
        <dbReference type="SAM" id="Phobius"/>
    </source>
</evidence>
<evidence type="ECO:0000256" key="3">
    <source>
        <dbReference type="ARBA" id="ARBA00022676"/>
    </source>
</evidence>
<feature type="transmembrane region" description="Helical" evidence="8">
    <location>
        <begin position="173"/>
        <end position="198"/>
    </location>
</feature>
<feature type="transmembrane region" description="Helical" evidence="8">
    <location>
        <begin position="119"/>
        <end position="137"/>
    </location>
</feature>
<evidence type="ECO:0000256" key="1">
    <source>
        <dbReference type="ARBA" id="ARBA00004651"/>
    </source>
</evidence>
<dbReference type="InterPro" id="IPR050297">
    <property type="entry name" value="LipidA_mod_glycosyltrf_83"/>
</dbReference>
<comment type="caution">
    <text evidence="9">The sequence shown here is derived from an EMBL/GenBank/DDBJ whole genome shotgun (WGS) entry which is preliminary data.</text>
</comment>
<evidence type="ECO:0000256" key="2">
    <source>
        <dbReference type="ARBA" id="ARBA00022475"/>
    </source>
</evidence>
<feature type="transmembrane region" description="Helical" evidence="8">
    <location>
        <begin position="143"/>
        <end position="161"/>
    </location>
</feature>
<evidence type="ECO:0000256" key="5">
    <source>
        <dbReference type="ARBA" id="ARBA00022692"/>
    </source>
</evidence>
<feature type="transmembrane region" description="Helical" evidence="8">
    <location>
        <begin position="282"/>
        <end position="300"/>
    </location>
</feature>
<proteinExistence type="predicted"/>
<dbReference type="GO" id="GO:0009103">
    <property type="term" value="P:lipopolysaccharide biosynthetic process"/>
    <property type="evidence" value="ECO:0007669"/>
    <property type="project" value="UniProtKB-ARBA"/>
</dbReference>
<dbReference type="PANTHER" id="PTHR33908:SF11">
    <property type="entry name" value="MEMBRANE PROTEIN"/>
    <property type="match status" value="1"/>
</dbReference>
<keyword evidence="10" id="KW-1185">Reference proteome</keyword>
<accession>A0A506PJQ8</accession>
<evidence type="ECO:0000313" key="10">
    <source>
        <dbReference type="Proteomes" id="UP000317332"/>
    </source>
</evidence>
<dbReference type="Proteomes" id="UP000317332">
    <property type="component" value="Unassembled WGS sequence"/>
</dbReference>
<keyword evidence="6 8" id="KW-1133">Transmembrane helix</keyword>
<dbReference type="GO" id="GO:0016763">
    <property type="term" value="F:pentosyltransferase activity"/>
    <property type="evidence" value="ECO:0007669"/>
    <property type="project" value="TreeGrafter"/>
</dbReference>
<feature type="transmembrane region" description="Helical" evidence="8">
    <location>
        <begin position="12"/>
        <end position="35"/>
    </location>
</feature>
<gene>
    <name evidence="9" type="ORF">FJ651_06785</name>
</gene>
<evidence type="ECO:0008006" key="11">
    <source>
        <dbReference type="Google" id="ProtNLM"/>
    </source>
</evidence>
<evidence type="ECO:0000313" key="9">
    <source>
        <dbReference type="EMBL" id="TPV33859.1"/>
    </source>
</evidence>
<feature type="transmembrane region" description="Helical" evidence="8">
    <location>
        <begin position="89"/>
        <end position="110"/>
    </location>
</feature>
<evidence type="ECO:0000256" key="4">
    <source>
        <dbReference type="ARBA" id="ARBA00022679"/>
    </source>
</evidence>
<dbReference type="AlphaFoldDB" id="A0A506PJQ8"/>
<keyword evidence="7 8" id="KW-0472">Membrane</keyword>
<feature type="transmembrane region" description="Helical" evidence="8">
    <location>
        <begin position="306"/>
        <end position="327"/>
    </location>
</feature>
<keyword evidence="2" id="KW-1003">Cell membrane</keyword>
<reference evidence="9 10" key="1">
    <citation type="submission" date="2019-06" db="EMBL/GenBank/DDBJ databases">
        <title>Flavobacteriaceae Paucihalobacterium erythroidium CWB-1, complete genome.</title>
        <authorList>
            <person name="Wu S."/>
        </authorList>
    </citation>
    <scope>NUCLEOTIDE SEQUENCE [LARGE SCALE GENOMIC DNA]</scope>
    <source>
        <strain evidence="9 10">CWB-1</strain>
    </source>
</reference>
<sequence length="505" mass="59113">MRTTINLKNKKFYKDLIGIWLLICLGLFFILIQFFQDRGMWMDESALASSIRDANFYELFKPFGNGQVAPILYLIIQKGMIWVFGSYDLVFRILPLFSVLLSTLLLFIILKELEITKRITLITLALFLLHPNIIYYSSEIKQYPTDIFAVLGFIFITLKIIKTTSSRNRIKLALLVVPLFYFSNVTIIIFPLLALIILYDNYKHHKKLKISSILILFIWIISIITYYYLFAYKHASTDLMLKFWTGVGLPDSGIDSLNEYFNWGIKIIWEQLFYDLIADQNIVFAVISLILFVIGLFFLIKAKKYIIITLIILTIISHLLMSMLMLYPFYKRIILYMLPLYLILIAGFLDILYLKLQTRKFGVPIFNIAIGILFMSLIYNNAIKFPSEYDPYKAAITYLNQKGYNNDTLIVFAGLSGISYYKDITQPYKDRIIAIGHIGPTNEELKKLDTIDVKKNYWLIFSYRRSEWKDKVFPILKKNGSLKFVKGNNTLLRKNDGYLYQYTPY</sequence>
<name>A0A506PJQ8_9FLAO</name>
<dbReference type="GO" id="GO:0005886">
    <property type="term" value="C:plasma membrane"/>
    <property type="evidence" value="ECO:0007669"/>
    <property type="project" value="UniProtKB-SubCell"/>
</dbReference>
<dbReference type="PANTHER" id="PTHR33908">
    <property type="entry name" value="MANNOSYLTRANSFERASE YKCB-RELATED"/>
    <property type="match status" value="1"/>
</dbReference>
<comment type="subcellular location">
    <subcellularLocation>
        <location evidence="1">Cell membrane</location>
        <topology evidence="1">Multi-pass membrane protein</topology>
    </subcellularLocation>
</comment>
<dbReference type="OrthoDB" id="1491458at2"/>
<evidence type="ECO:0000256" key="6">
    <source>
        <dbReference type="ARBA" id="ARBA00022989"/>
    </source>
</evidence>
<keyword evidence="5 8" id="KW-0812">Transmembrane</keyword>
<organism evidence="9 10">
    <name type="scientific">Paucihalobacter ruber</name>
    <dbReference type="NCBI Taxonomy" id="2567861"/>
    <lineage>
        <taxon>Bacteria</taxon>
        <taxon>Pseudomonadati</taxon>
        <taxon>Bacteroidota</taxon>
        <taxon>Flavobacteriia</taxon>
        <taxon>Flavobacteriales</taxon>
        <taxon>Flavobacteriaceae</taxon>
        <taxon>Paucihalobacter</taxon>
    </lineage>
</organism>
<feature type="transmembrane region" description="Helical" evidence="8">
    <location>
        <begin position="361"/>
        <end position="379"/>
    </location>
</feature>
<keyword evidence="3" id="KW-0328">Glycosyltransferase</keyword>
<protein>
    <recommendedName>
        <fullName evidence="11">Glycosyltransferase RgtA/B/C/D-like domain-containing protein</fullName>
    </recommendedName>
</protein>
<feature type="transmembrane region" description="Helical" evidence="8">
    <location>
        <begin position="210"/>
        <end position="230"/>
    </location>
</feature>
<dbReference type="EMBL" id="VHIQ01000003">
    <property type="protein sequence ID" value="TPV33859.1"/>
    <property type="molecule type" value="Genomic_DNA"/>
</dbReference>
<keyword evidence="4" id="KW-0808">Transferase</keyword>